<keyword evidence="9" id="KW-1185">Reference proteome</keyword>
<dbReference type="InterPro" id="IPR035926">
    <property type="entry name" value="NusB-like_sf"/>
</dbReference>
<dbReference type="InterPro" id="IPR011605">
    <property type="entry name" value="NusB_fam"/>
</dbReference>
<dbReference type="SUPFAM" id="SSF48013">
    <property type="entry name" value="NusB-like"/>
    <property type="match status" value="1"/>
</dbReference>
<dbReference type="GO" id="GO:0005829">
    <property type="term" value="C:cytosol"/>
    <property type="evidence" value="ECO:0007669"/>
    <property type="project" value="TreeGrafter"/>
</dbReference>
<proteinExistence type="inferred from homology"/>
<keyword evidence="4 6" id="KW-0805">Transcription regulation</keyword>
<evidence type="ECO:0000256" key="3">
    <source>
        <dbReference type="ARBA" id="ARBA00022884"/>
    </source>
</evidence>
<dbReference type="EMBL" id="JAPRFR010000001">
    <property type="protein sequence ID" value="MCZ0725303.1"/>
    <property type="molecule type" value="Genomic_DNA"/>
</dbReference>
<evidence type="ECO:0000256" key="1">
    <source>
        <dbReference type="ARBA" id="ARBA00005952"/>
    </source>
</evidence>
<dbReference type="RefSeq" id="WP_268751626.1">
    <property type="nucleotide sequence ID" value="NZ_JAPRFQ010000001.1"/>
</dbReference>
<dbReference type="NCBIfam" id="TIGR01951">
    <property type="entry name" value="nusB"/>
    <property type="match status" value="1"/>
</dbReference>
<evidence type="ECO:0000313" key="8">
    <source>
        <dbReference type="EMBL" id="MCZ0725303.1"/>
    </source>
</evidence>
<evidence type="ECO:0000256" key="4">
    <source>
        <dbReference type="ARBA" id="ARBA00023015"/>
    </source>
</evidence>
<evidence type="ECO:0000313" key="9">
    <source>
        <dbReference type="Proteomes" id="UP001146670"/>
    </source>
</evidence>
<keyword evidence="3 6" id="KW-0694">RNA-binding</keyword>
<dbReference type="Proteomes" id="UP001146670">
    <property type="component" value="Unassembled WGS sequence"/>
</dbReference>
<dbReference type="Gene3D" id="1.10.940.10">
    <property type="entry name" value="NusB-like"/>
    <property type="match status" value="1"/>
</dbReference>
<protein>
    <recommendedName>
        <fullName evidence="6">Transcription antitermination protein NusB</fullName>
    </recommendedName>
    <alternativeName>
        <fullName evidence="6">Antitermination factor NusB</fullName>
    </alternativeName>
</protein>
<feature type="domain" description="NusB/RsmB/TIM44" evidence="7">
    <location>
        <begin position="71"/>
        <end position="180"/>
    </location>
</feature>
<evidence type="ECO:0000256" key="2">
    <source>
        <dbReference type="ARBA" id="ARBA00022814"/>
    </source>
</evidence>
<keyword evidence="5 6" id="KW-0804">Transcription</keyword>
<dbReference type="GO" id="GO:0031564">
    <property type="term" value="P:transcription antitermination"/>
    <property type="evidence" value="ECO:0007669"/>
    <property type="project" value="UniProtKB-KW"/>
</dbReference>
<name>A0A9X3FM42_9LACT</name>
<comment type="caution">
    <text evidence="8">The sequence shown here is derived from an EMBL/GenBank/DDBJ whole genome shotgun (WGS) entry which is preliminary data.</text>
</comment>
<sequence>MQNSQIRELAVLFLYEHDINQDSDLTASFQYYLANRDLLVQFTQQSEIGDEEFEQLSNHLTPIKKIEQVKDLSKSNFTDLKNDVSKEGIPPYLVELITGIHNHQEELDQMIDAHIQGRWSVQRLEKINLQILRLAVYEMCYSSEEVVPNVVALSEALELAKCYSDDASRKFINGVLANILADLDQ</sequence>
<evidence type="ECO:0000256" key="5">
    <source>
        <dbReference type="ARBA" id="ARBA00023163"/>
    </source>
</evidence>
<reference evidence="8" key="1">
    <citation type="submission" date="2022-12" db="EMBL/GenBank/DDBJ databases">
        <title>Description and comparative metabolic analysis of Aerococcus sp. nov., isolated from the feces of a pig.</title>
        <authorList>
            <person name="Chang Y.-H."/>
        </authorList>
    </citation>
    <scope>NUCLEOTIDE SEQUENCE</scope>
    <source>
        <strain evidence="8">YH-aer222</strain>
    </source>
</reference>
<dbReference type="Pfam" id="PF01029">
    <property type="entry name" value="NusB"/>
    <property type="match status" value="1"/>
</dbReference>
<comment type="similarity">
    <text evidence="1 6">Belongs to the NusB family.</text>
</comment>
<dbReference type="AlphaFoldDB" id="A0A9X3FM42"/>
<evidence type="ECO:0000259" key="7">
    <source>
        <dbReference type="Pfam" id="PF01029"/>
    </source>
</evidence>
<keyword evidence="2 6" id="KW-0889">Transcription antitermination</keyword>
<evidence type="ECO:0000256" key="6">
    <source>
        <dbReference type="HAMAP-Rule" id="MF_00073"/>
    </source>
</evidence>
<organism evidence="8 9">
    <name type="scientific">Aerococcus kribbianus</name>
    <dbReference type="NCBI Taxonomy" id="2999064"/>
    <lineage>
        <taxon>Bacteria</taxon>
        <taxon>Bacillati</taxon>
        <taxon>Bacillota</taxon>
        <taxon>Bacilli</taxon>
        <taxon>Lactobacillales</taxon>
        <taxon>Aerococcaceae</taxon>
        <taxon>Aerococcus</taxon>
    </lineage>
</organism>
<accession>A0A9X3FM42</accession>
<dbReference type="PANTHER" id="PTHR11078">
    <property type="entry name" value="N UTILIZATION SUBSTANCE PROTEIN B-RELATED"/>
    <property type="match status" value="1"/>
</dbReference>
<gene>
    <name evidence="6 8" type="primary">nusB</name>
    <name evidence="8" type="ORF">OW157_01830</name>
</gene>
<comment type="function">
    <text evidence="6">Involved in transcription antitermination. Required for transcription of ribosomal RNA (rRNA) genes. Binds specifically to the boxA antiterminator sequence of the ribosomal RNA (rrn) operons.</text>
</comment>
<dbReference type="GO" id="GO:0003723">
    <property type="term" value="F:RNA binding"/>
    <property type="evidence" value="ECO:0007669"/>
    <property type="project" value="UniProtKB-UniRule"/>
</dbReference>
<dbReference type="HAMAP" id="MF_00073">
    <property type="entry name" value="NusB"/>
    <property type="match status" value="1"/>
</dbReference>
<dbReference type="GO" id="GO:0006353">
    <property type="term" value="P:DNA-templated transcription termination"/>
    <property type="evidence" value="ECO:0007669"/>
    <property type="project" value="UniProtKB-UniRule"/>
</dbReference>
<dbReference type="PANTHER" id="PTHR11078:SF3">
    <property type="entry name" value="ANTITERMINATION NUSB DOMAIN-CONTAINING PROTEIN"/>
    <property type="match status" value="1"/>
</dbReference>
<dbReference type="InterPro" id="IPR006027">
    <property type="entry name" value="NusB_RsmB_TIM44"/>
</dbReference>